<proteinExistence type="predicted"/>
<gene>
    <name evidence="1" type="ORF">ZEAMMB73_Zm00001d016455</name>
</gene>
<dbReference type="AlphaFoldDB" id="A0A1D6H7W5"/>
<reference evidence="1" key="1">
    <citation type="submission" date="2015-12" db="EMBL/GenBank/DDBJ databases">
        <title>Update maize B73 reference genome by single molecule sequencing technologies.</title>
        <authorList>
            <consortium name="Maize Genome Sequencing Project"/>
            <person name="Ware D."/>
        </authorList>
    </citation>
    <scope>NUCLEOTIDE SEQUENCE</scope>
    <source>
        <tissue evidence="1">Seedling</tissue>
    </source>
</reference>
<accession>A0A1D6H7W5</accession>
<organism evidence="1">
    <name type="scientific">Zea mays</name>
    <name type="common">Maize</name>
    <dbReference type="NCBI Taxonomy" id="4577"/>
    <lineage>
        <taxon>Eukaryota</taxon>
        <taxon>Viridiplantae</taxon>
        <taxon>Streptophyta</taxon>
        <taxon>Embryophyta</taxon>
        <taxon>Tracheophyta</taxon>
        <taxon>Spermatophyta</taxon>
        <taxon>Magnoliopsida</taxon>
        <taxon>Liliopsida</taxon>
        <taxon>Poales</taxon>
        <taxon>Poaceae</taxon>
        <taxon>PACMAD clade</taxon>
        <taxon>Panicoideae</taxon>
        <taxon>Andropogonodae</taxon>
        <taxon>Andropogoneae</taxon>
        <taxon>Tripsacinae</taxon>
        <taxon>Zea</taxon>
    </lineage>
</organism>
<sequence length="123" mass="14456">MAFAAGGTSRFVIKLNANRRDGPGRGPPWHLRWCGLCRLIATVIDWAFEVLCCWHFGRNADDLVNRHFQSQTREPGNIVVQFSHGENERKHLHLIFDIVELYVGFNAYTQPFDRMLWFLRLRR</sequence>
<dbReference type="EMBL" id="CM000781">
    <property type="protein sequence ID" value="AQK70842.1"/>
    <property type="molecule type" value="Genomic_DNA"/>
</dbReference>
<dbReference type="InParanoid" id="A0A1D6H7W5"/>
<protein>
    <submittedName>
        <fullName evidence="1">Uncharacterized protein</fullName>
    </submittedName>
</protein>
<name>A0A1D6H7W5_MAIZE</name>
<evidence type="ECO:0000313" key="1">
    <source>
        <dbReference type="EMBL" id="AQK70842.1"/>
    </source>
</evidence>